<evidence type="ECO:0000256" key="2">
    <source>
        <dbReference type="SAM" id="MobiDB-lite"/>
    </source>
</evidence>
<name>A0ABR2YRA0_9CHLO</name>
<gene>
    <name evidence="3" type="ORF">WJX75_004544</name>
</gene>
<evidence type="ECO:0000313" key="3">
    <source>
        <dbReference type="EMBL" id="KAK9909588.1"/>
    </source>
</evidence>
<feature type="coiled-coil region" evidence="1">
    <location>
        <begin position="25"/>
        <end position="85"/>
    </location>
</feature>
<protein>
    <submittedName>
        <fullName evidence="3">Uncharacterized protein</fullName>
    </submittedName>
</protein>
<organism evidence="3 4">
    <name type="scientific">Coccomyxa subellipsoidea</name>
    <dbReference type="NCBI Taxonomy" id="248742"/>
    <lineage>
        <taxon>Eukaryota</taxon>
        <taxon>Viridiplantae</taxon>
        <taxon>Chlorophyta</taxon>
        <taxon>core chlorophytes</taxon>
        <taxon>Trebouxiophyceae</taxon>
        <taxon>Trebouxiophyceae incertae sedis</taxon>
        <taxon>Coccomyxaceae</taxon>
        <taxon>Coccomyxa</taxon>
    </lineage>
</organism>
<dbReference type="EMBL" id="JALJOT010000006">
    <property type="protein sequence ID" value="KAK9909588.1"/>
    <property type="molecule type" value="Genomic_DNA"/>
</dbReference>
<evidence type="ECO:0000313" key="4">
    <source>
        <dbReference type="Proteomes" id="UP001491310"/>
    </source>
</evidence>
<reference evidence="3 4" key="1">
    <citation type="journal article" date="2024" name="Nat. Commun.">
        <title>Phylogenomics reveals the evolutionary origins of lichenization in chlorophyte algae.</title>
        <authorList>
            <person name="Puginier C."/>
            <person name="Libourel C."/>
            <person name="Otte J."/>
            <person name="Skaloud P."/>
            <person name="Haon M."/>
            <person name="Grisel S."/>
            <person name="Petersen M."/>
            <person name="Berrin J.G."/>
            <person name="Delaux P.M."/>
            <person name="Dal Grande F."/>
            <person name="Keller J."/>
        </authorList>
    </citation>
    <scope>NUCLEOTIDE SEQUENCE [LARGE SCALE GENOMIC DNA]</scope>
    <source>
        <strain evidence="3 4">SAG 216-7</strain>
    </source>
</reference>
<accession>A0ABR2YRA0</accession>
<dbReference type="Proteomes" id="UP001491310">
    <property type="component" value="Unassembled WGS sequence"/>
</dbReference>
<proteinExistence type="predicted"/>
<keyword evidence="1" id="KW-0175">Coiled coil</keyword>
<keyword evidence="4" id="KW-1185">Reference proteome</keyword>
<feature type="region of interest" description="Disordered" evidence="2">
    <location>
        <begin position="140"/>
        <end position="161"/>
    </location>
</feature>
<evidence type="ECO:0000256" key="1">
    <source>
        <dbReference type="SAM" id="Coils"/>
    </source>
</evidence>
<comment type="caution">
    <text evidence="3">The sequence shown here is derived from an EMBL/GenBank/DDBJ whole genome shotgun (WGS) entry which is preliminary data.</text>
</comment>
<sequence>MPPNGVFRTLQALWRQARTYGDTELAQLKASAEDLKSQVDFLMEAQKKSRQQEEVLALRELRRTVAALKLESEALEQQKRAVVDAMDEVASNVEGEMSAQAEVQAHERISKVLEAVDVDKFLAGAPLEESIRPTHELPLAAESHSQPTCAPVAQTPWKVEQ</sequence>